<name>A0A1B8A9I1_FUSPO</name>
<evidence type="ECO:0000256" key="1">
    <source>
        <dbReference type="SAM" id="MobiDB-lite"/>
    </source>
</evidence>
<reference evidence="2 3" key="1">
    <citation type="submission" date="2016-06" db="EMBL/GenBank/DDBJ databases">
        <title>Living apart together: crosstalk between the core and supernumerary genomes in a fungal plant pathogen.</title>
        <authorList>
            <person name="Vanheule A."/>
            <person name="Audenaert K."/>
            <person name="Warris S."/>
            <person name="Van De Geest H."/>
            <person name="Schijlen E."/>
            <person name="Hofte M."/>
            <person name="De Saeger S."/>
            <person name="Haesaert G."/>
            <person name="Waalwijk C."/>
            <person name="Van Der Lee T."/>
        </authorList>
    </citation>
    <scope>NUCLEOTIDE SEQUENCE [LARGE SCALE GENOMIC DNA]</scope>
    <source>
        <strain evidence="2 3">2516</strain>
    </source>
</reference>
<evidence type="ECO:0000313" key="3">
    <source>
        <dbReference type="Proteomes" id="UP000091967"/>
    </source>
</evidence>
<feature type="compositionally biased region" description="Polar residues" evidence="1">
    <location>
        <begin position="180"/>
        <end position="192"/>
    </location>
</feature>
<keyword evidence="3" id="KW-1185">Reference proteome</keyword>
<organism evidence="2 3">
    <name type="scientific">Fusarium poae</name>
    <dbReference type="NCBI Taxonomy" id="36050"/>
    <lineage>
        <taxon>Eukaryota</taxon>
        <taxon>Fungi</taxon>
        <taxon>Dikarya</taxon>
        <taxon>Ascomycota</taxon>
        <taxon>Pezizomycotina</taxon>
        <taxon>Sordariomycetes</taxon>
        <taxon>Hypocreomycetidae</taxon>
        <taxon>Hypocreales</taxon>
        <taxon>Nectriaceae</taxon>
        <taxon>Fusarium</taxon>
    </lineage>
</organism>
<accession>A0A1B8A9I1</accession>
<gene>
    <name evidence="2" type="ORF">FPOA_12343</name>
</gene>
<feature type="region of interest" description="Disordered" evidence="1">
    <location>
        <begin position="180"/>
        <end position="204"/>
    </location>
</feature>
<proteinExistence type="predicted"/>
<sequence>MQLPTANDDLIGSGDGTTLDDIYDMPSDDRRSLFHRYLVNKDKPILVQEPIAWSDDESIGRFFLLKKFLDEDESKKHLLLEARRVFYEENSFVLLLSGLSRFLDDMLGDWEDAVPVEMLVRDLTVKVERNECHCGQLLDYIQRLTYFAKMPQLQKITVEWHSPTENVDQDLPNDWSTLSSLESSRGDSLNSPTEDDDTYDSGDFNEASAWGYLEDDAWSLDEGVEG</sequence>
<comment type="caution">
    <text evidence="2">The sequence shown here is derived from an EMBL/GenBank/DDBJ whole genome shotgun (WGS) entry which is preliminary data.</text>
</comment>
<evidence type="ECO:0000313" key="2">
    <source>
        <dbReference type="EMBL" id="OBS17130.1"/>
    </source>
</evidence>
<dbReference type="AlphaFoldDB" id="A0A1B8A9I1"/>
<protein>
    <submittedName>
        <fullName evidence="2">Uncharacterized protein</fullName>
    </submittedName>
</protein>
<dbReference type="Proteomes" id="UP000091967">
    <property type="component" value="Unassembled WGS sequence"/>
</dbReference>
<dbReference type="EMBL" id="LYXU01000044">
    <property type="protein sequence ID" value="OBS17130.1"/>
    <property type="molecule type" value="Genomic_DNA"/>
</dbReference>